<organism evidence="3 4">
    <name type="scientific">Lachancea quebecensis</name>
    <dbReference type="NCBI Taxonomy" id="1654605"/>
    <lineage>
        <taxon>Eukaryota</taxon>
        <taxon>Fungi</taxon>
        <taxon>Dikarya</taxon>
        <taxon>Ascomycota</taxon>
        <taxon>Saccharomycotina</taxon>
        <taxon>Saccharomycetes</taxon>
        <taxon>Saccharomycetales</taxon>
        <taxon>Saccharomycetaceae</taxon>
        <taxon>Lachancea</taxon>
    </lineage>
</organism>
<keyword evidence="1" id="KW-0175">Coiled coil</keyword>
<feature type="coiled-coil region" evidence="1">
    <location>
        <begin position="264"/>
        <end position="312"/>
    </location>
</feature>
<proteinExistence type="predicted"/>
<gene>
    <name evidence="3" type="ORF">LAQU0_S02e09032g</name>
</gene>
<feature type="compositionally biased region" description="Low complexity" evidence="2">
    <location>
        <begin position="327"/>
        <end position="342"/>
    </location>
</feature>
<dbReference type="OrthoDB" id="3996692at2759"/>
<dbReference type="AlphaFoldDB" id="A0A0P1KP34"/>
<accession>A0A0P1KP34</accession>
<name>A0A0P1KP34_9SACH</name>
<evidence type="ECO:0000313" key="4">
    <source>
        <dbReference type="Proteomes" id="UP000236544"/>
    </source>
</evidence>
<evidence type="ECO:0000256" key="2">
    <source>
        <dbReference type="SAM" id="MobiDB-lite"/>
    </source>
</evidence>
<dbReference type="Proteomes" id="UP000236544">
    <property type="component" value="Unassembled WGS sequence"/>
</dbReference>
<keyword evidence="4" id="KW-1185">Reference proteome</keyword>
<protein>
    <submittedName>
        <fullName evidence="3">LAQU0S02e09032g1_1</fullName>
    </submittedName>
</protein>
<sequence length="395" mass="44225">MGGLKLLRAANPKLFSDTECDKYPTSYEELSVFLKREQVYSGAELPTELDYLDSVLYGDGERGIDLDRKLRVEYALFKASTIQTERAGPGPSLDELVILNEQVQGAHKQKTSEFAQKQHAFYTALLALLQSVSLDHVTLQSVLTAAEGGRDCDDLEKSVSGVSRSIQPSPLDEVTSYLISGALQHGVDLKPSTLEAESPRDDVTFFKECIDSLLRNVESAQPLAGSHNTEYDRKDESADSDIAVALKDLQLAHSFLTKKFEGDRNEYLRSIDKLTRTNKELSHELLTYHSELSTVRENCDILTKEREELKSQLECHSSLSTPNLVQSSPVSNASVSSTASGSKPYSIGVMRNEFKKVLTDTQNRYEKELQEERDLRKQLEQELASFRARRSGYNL</sequence>
<evidence type="ECO:0000313" key="3">
    <source>
        <dbReference type="EMBL" id="CUS21232.1"/>
    </source>
</evidence>
<evidence type="ECO:0000256" key="1">
    <source>
        <dbReference type="SAM" id="Coils"/>
    </source>
</evidence>
<reference evidence="4" key="1">
    <citation type="submission" date="2015-10" db="EMBL/GenBank/DDBJ databases">
        <authorList>
            <person name="Devillers H."/>
        </authorList>
    </citation>
    <scope>NUCLEOTIDE SEQUENCE [LARGE SCALE GENOMIC DNA]</scope>
</reference>
<dbReference type="EMBL" id="LN890542">
    <property type="protein sequence ID" value="CUS21232.1"/>
    <property type="molecule type" value="Genomic_DNA"/>
</dbReference>
<feature type="coiled-coil region" evidence="1">
    <location>
        <begin position="355"/>
        <end position="389"/>
    </location>
</feature>
<feature type="region of interest" description="Disordered" evidence="2">
    <location>
        <begin position="320"/>
        <end position="342"/>
    </location>
</feature>